<feature type="region of interest" description="Disordered" evidence="1">
    <location>
        <begin position="47"/>
        <end position="226"/>
    </location>
</feature>
<dbReference type="RefSeq" id="WP_160913447.1">
    <property type="nucleotide sequence ID" value="NZ_WMEZ01000002.1"/>
</dbReference>
<feature type="compositionally biased region" description="Acidic residues" evidence="1">
    <location>
        <begin position="119"/>
        <end position="150"/>
    </location>
</feature>
<name>A0A845E0T7_9BACI</name>
<gene>
    <name evidence="2" type="ORF">GLV98_06950</name>
</gene>
<sequence>MSESKTQLTHPTNEENKQQETESKSNHRVTKAIVGGVLGAAAGYFLKPNRAEEQKGSMKEKAEKAGGHLKDLKNQTKDKTSEMVGRVKDKVKSGSDEEEEKEETPSLNGADLSQKQLESPDEAAATEETDHADDEQMGTADNEETEEEKTENEGTLNNGEEEDTQESEEPVNNEEEDAQESEEPVNNEEDEATQESKEPVNNDENKGTKETVKTGTTLTVNDDTTK</sequence>
<feature type="compositionally biased region" description="Polar residues" evidence="1">
    <location>
        <begin position="1"/>
        <end position="11"/>
    </location>
</feature>
<feature type="compositionally biased region" description="Polar residues" evidence="1">
    <location>
        <begin position="105"/>
        <end position="117"/>
    </location>
</feature>
<evidence type="ECO:0008006" key="4">
    <source>
        <dbReference type="Google" id="ProtNLM"/>
    </source>
</evidence>
<evidence type="ECO:0000313" key="2">
    <source>
        <dbReference type="EMBL" id="MYL49215.1"/>
    </source>
</evidence>
<proteinExistence type="predicted"/>
<feature type="compositionally biased region" description="Basic and acidic residues" evidence="1">
    <location>
        <begin position="12"/>
        <end position="25"/>
    </location>
</feature>
<feature type="region of interest" description="Disordered" evidence="1">
    <location>
        <begin position="1"/>
        <end position="31"/>
    </location>
</feature>
<dbReference type="AlphaFoldDB" id="A0A845E0T7"/>
<evidence type="ECO:0000256" key="1">
    <source>
        <dbReference type="SAM" id="MobiDB-lite"/>
    </source>
</evidence>
<dbReference type="Pfam" id="PF12732">
    <property type="entry name" value="YtxH"/>
    <property type="match status" value="1"/>
</dbReference>
<feature type="compositionally biased region" description="Acidic residues" evidence="1">
    <location>
        <begin position="159"/>
        <end position="193"/>
    </location>
</feature>
<feature type="compositionally biased region" description="Basic and acidic residues" evidence="1">
    <location>
        <begin position="49"/>
        <end position="95"/>
    </location>
</feature>
<accession>A0A845E0T7</accession>
<reference evidence="2 3" key="1">
    <citation type="submission" date="2019-11" db="EMBL/GenBank/DDBJ databases">
        <title>Genome sequences of 17 halophilic strains isolated from different environments.</title>
        <authorList>
            <person name="Furrow R.E."/>
        </authorList>
    </citation>
    <scope>NUCLEOTIDE SEQUENCE [LARGE SCALE GENOMIC DNA]</scope>
    <source>
        <strain evidence="2 3">22505_10_Sand</strain>
    </source>
</reference>
<feature type="compositionally biased region" description="Low complexity" evidence="1">
    <location>
        <begin position="213"/>
        <end position="226"/>
    </location>
</feature>
<dbReference type="InterPro" id="IPR024623">
    <property type="entry name" value="YtxH"/>
</dbReference>
<organism evidence="2 3">
    <name type="scientific">Halobacillus litoralis</name>
    <dbReference type="NCBI Taxonomy" id="45668"/>
    <lineage>
        <taxon>Bacteria</taxon>
        <taxon>Bacillati</taxon>
        <taxon>Bacillota</taxon>
        <taxon>Bacilli</taxon>
        <taxon>Bacillales</taxon>
        <taxon>Bacillaceae</taxon>
        <taxon>Halobacillus</taxon>
    </lineage>
</organism>
<protein>
    <recommendedName>
        <fullName evidence="4">YtxH domain-containing protein</fullName>
    </recommendedName>
</protein>
<dbReference type="OrthoDB" id="9996060at2"/>
<dbReference type="Proteomes" id="UP000447393">
    <property type="component" value="Unassembled WGS sequence"/>
</dbReference>
<dbReference type="EMBL" id="WMEZ01000002">
    <property type="protein sequence ID" value="MYL49215.1"/>
    <property type="molecule type" value="Genomic_DNA"/>
</dbReference>
<feature type="compositionally biased region" description="Basic and acidic residues" evidence="1">
    <location>
        <begin position="194"/>
        <end position="212"/>
    </location>
</feature>
<evidence type="ECO:0000313" key="3">
    <source>
        <dbReference type="Proteomes" id="UP000447393"/>
    </source>
</evidence>
<comment type="caution">
    <text evidence="2">The sequence shown here is derived from an EMBL/GenBank/DDBJ whole genome shotgun (WGS) entry which is preliminary data.</text>
</comment>